<dbReference type="Proteomes" id="UP000199274">
    <property type="component" value="Unassembled WGS sequence"/>
</dbReference>
<reference evidence="2" key="1">
    <citation type="submission" date="2016-10" db="EMBL/GenBank/DDBJ databases">
        <authorList>
            <person name="Varghese N."/>
            <person name="Submissions S."/>
        </authorList>
    </citation>
    <scope>NUCLEOTIDE SEQUENCE [LARGE SCALE GENOMIC DNA]</scope>
    <source>
        <strain evidence="2">CGMCC 1.2747</strain>
    </source>
</reference>
<dbReference type="RefSeq" id="WP_175455475.1">
    <property type="nucleotide sequence ID" value="NZ_FNDB01000012.1"/>
</dbReference>
<dbReference type="STRING" id="178355.SAMN04488062_11220"/>
<keyword evidence="2" id="KW-1185">Reference proteome</keyword>
<name>A0A1G8EGH8_9FLAO</name>
<organism evidence="1 2">
    <name type="scientific">Flavobacterium omnivorum</name>
    <dbReference type="NCBI Taxonomy" id="178355"/>
    <lineage>
        <taxon>Bacteria</taxon>
        <taxon>Pseudomonadati</taxon>
        <taxon>Bacteroidota</taxon>
        <taxon>Flavobacteriia</taxon>
        <taxon>Flavobacteriales</taxon>
        <taxon>Flavobacteriaceae</taxon>
        <taxon>Flavobacterium</taxon>
    </lineage>
</organism>
<dbReference type="AlphaFoldDB" id="A0A1G8EGH8"/>
<sequence length="57" mass="6668">MEIIHIVLGKANFKRMNSVNKVVHQLARKQVNFEVKASVLGITKYKDNNYCERNFET</sequence>
<gene>
    <name evidence="1" type="ORF">SAMN04488062_11220</name>
</gene>
<protein>
    <submittedName>
        <fullName evidence="1">Uncharacterized protein</fullName>
    </submittedName>
</protein>
<evidence type="ECO:0000313" key="1">
    <source>
        <dbReference type="EMBL" id="SDH68961.1"/>
    </source>
</evidence>
<accession>A0A1G8EGH8</accession>
<evidence type="ECO:0000313" key="2">
    <source>
        <dbReference type="Proteomes" id="UP000199274"/>
    </source>
</evidence>
<dbReference type="EMBL" id="FNDB01000012">
    <property type="protein sequence ID" value="SDH68961.1"/>
    <property type="molecule type" value="Genomic_DNA"/>
</dbReference>
<proteinExistence type="predicted"/>